<protein>
    <recommendedName>
        <fullName evidence="2">CUB domain-containing protein</fullName>
    </recommendedName>
</protein>
<dbReference type="Pfam" id="PF26080">
    <property type="entry name" value="CUB_animal"/>
    <property type="match status" value="1"/>
</dbReference>
<proteinExistence type="predicted"/>
<dbReference type="PANTHER" id="PTHR33236:SF6">
    <property type="entry name" value="CUB DOMAIN-CONTAINING PROTEIN"/>
    <property type="match status" value="1"/>
</dbReference>
<organism evidence="3 4">
    <name type="scientific">Psylliodes chrysocephalus</name>
    <dbReference type="NCBI Taxonomy" id="3402493"/>
    <lineage>
        <taxon>Eukaryota</taxon>
        <taxon>Metazoa</taxon>
        <taxon>Ecdysozoa</taxon>
        <taxon>Arthropoda</taxon>
        <taxon>Hexapoda</taxon>
        <taxon>Insecta</taxon>
        <taxon>Pterygota</taxon>
        <taxon>Neoptera</taxon>
        <taxon>Endopterygota</taxon>
        <taxon>Coleoptera</taxon>
        <taxon>Polyphaga</taxon>
        <taxon>Cucujiformia</taxon>
        <taxon>Chrysomeloidea</taxon>
        <taxon>Chrysomelidae</taxon>
        <taxon>Galerucinae</taxon>
        <taxon>Alticini</taxon>
        <taxon>Psylliodes</taxon>
    </lineage>
</organism>
<accession>A0A9P0D7S0</accession>
<evidence type="ECO:0000259" key="2">
    <source>
        <dbReference type="Pfam" id="PF26080"/>
    </source>
</evidence>
<dbReference type="InterPro" id="IPR058698">
    <property type="entry name" value="CUB_metazoa"/>
</dbReference>
<dbReference type="Proteomes" id="UP001153636">
    <property type="component" value="Chromosome 7"/>
</dbReference>
<keyword evidence="4" id="KW-1185">Reference proteome</keyword>
<evidence type="ECO:0000313" key="4">
    <source>
        <dbReference type="Proteomes" id="UP001153636"/>
    </source>
</evidence>
<dbReference type="AlphaFoldDB" id="A0A9P0D7S0"/>
<dbReference type="PANTHER" id="PTHR33236">
    <property type="entry name" value="INTRAFLAGELLAR TRANSPORT PROTEIN 122 FAMILY PROTEIN-RELATED"/>
    <property type="match status" value="1"/>
</dbReference>
<evidence type="ECO:0000256" key="1">
    <source>
        <dbReference type="SAM" id="MobiDB-lite"/>
    </source>
</evidence>
<sequence length="559" mass="58536">MKKDDLGHGVSGYVNDKESQENSKVLPVGDYSGQVISADGTAWQAYSPSSYTGQILSVTDYTGQVISETRFPGQNCQVQGVPCKLTQGQSIQGLGIQGQGIQGQGIQGQGQVIQLQAVPFARCTIVAKLVELTKTLVVPWIGNYVKNYFLGISEDEPSQDYLPSSNMEKNNLEHGVSGYVNDIQSQGYSKNLPVGDYSGQVISSKDIASQAQSASSNTGQMLSVKDYTAQYDPGQVLAGQGFAVQNCQERGVPCYLTQGQTIQGPGIQGQGIQLQGIQVQGIQGQGIQGQGIQGQGIQGLGIQGQGIQGQGIQGPNIQGQGIQGQGIQGPGIQGPGIQGPNIQGQGIQGQGIQGQGIQGQGIQGQGIQGQGIQGQGIQGQGIQGQDIQGQGIQGQGIQEQDCSQQRTAESLSQLFITHLEEIGLGKLPIVAQAYDGASVMLGTKASNRNQSFTLSGNSNNRVPAMVGSTGNSNFCQSDYLIIPMASNVGRAATGPSATVDRICGGILAADVSFMPTTVRSNVRPFNMYFHADGMEAPNDVDNRGFCLNYIQVPCANAFT</sequence>
<name>A0A9P0D7S0_9CUCU</name>
<dbReference type="OrthoDB" id="2105077at2759"/>
<feature type="region of interest" description="Disordered" evidence="1">
    <location>
        <begin position="1"/>
        <end position="24"/>
    </location>
</feature>
<dbReference type="EMBL" id="OV651819">
    <property type="protein sequence ID" value="CAH1113111.1"/>
    <property type="molecule type" value="Genomic_DNA"/>
</dbReference>
<gene>
    <name evidence="3" type="ORF">PSYICH_LOCUS13489</name>
</gene>
<reference evidence="3" key="1">
    <citation type="submission" date="2022-01" db="EMBL/GenBank/DDBJ databases">
        <authorList>
            <person name="King R."/>
        </authorList>
    </citation>
    <scope>NUCLEOTIDE SEQUENCE</scope>
</reference>
<feature type="domain" description="CUB" evidence="2">
    <location>
        <begin position="446"/>
        <end position="551"/>
    </location>
</feature>
<evidence type="ECO:0000313" key="3">
    <source>
        <dbReference type="EMBL" id="CAH1113111.1"/>
    </source>
</evidence>